<dbReference type="Proteomes" id="UP001140076">
    <property type="component" value="Unassembled WGS sequence"/>
</dbReference>
<evidence type="ECO:0000256" key="1">
    <source>
        <dbReference type="ARBA" id="ARBA00004442"/>
    </source>
</evidence>
<dbReference type="InterPro" id="IPR036737">
    <property type="entry name" value="OmpA-like_sf"/>
</dbReference>
<dbReference type="InterPro" id="IPR050330">
    <property type="entry name" value="Bact_OuterMem_StrucFunc"/>
</dbReference>
<dbReference type="GO" id="GO:0009279">
    <property type="term" value="C:cell outer membrane"/>
    <property type="evidence" value="ECO:0007669"/>
    <property type="project" value="UniProtKB-SubCell"/>
</dbReference>
<evidence type="ECO:0000313" key="8">
    <source>
        <dbReference type="EMBL" id="MDA0564673.1"/>
    </source>
</evidence>
<comment type="caution">
    <text evidence="8">The sequence shown here is derived from an EMBL/GenBank/DDBJ whole genome shotgun (WGS) entry which is preliminary data.</text>
</comment>
<evidence type="ECO:0000256" key="4">
    <source>
        <dbReference type="PROSITE-ProRule" id="PRU00473"/>
    </source>
</evidence>
<dbReference type="CDD" id="cd07185">
    <property type="entry name" value="OmpA_C-like"/>
    <property type="match status" value="1"/>
</dbReference>
<evidence type="ECO:0000256" key="3">
    <source>
        <dbReference type="ARBA" id="ARBA00023237"/>
    </source>
</evidence>
<keyword evidence="9" id="KW-1185">Reference proteome</keyword>
<dbReference type="AlphaFoldDB" id="A0A9X3SDD2"/>
<keyword evidence="3" id="KW-0998">Cell outer membrane</keyword>
<feature type="domain" description="OmpA-like" evidence="7">
    <location>
        <begin position="69"/>
        <end position="191"/>
    </location>
</feature>
<dbReference type="InterPro" id="IPR006664">
    <property type="entry name" value="OMP_bac"/>
</dbReference>
<dbReference type="PROSITE" id="PS51123">
    <property type="entry name" value="OMPA_2"/>
    <property type="match status" value="1"/>
</dbReference>
<dbReference type="PRINTS" id="PR01021">
    <property type="entry name" value="OMPADOMAIN"/>
</dbReference>
<dbReference type="PANTHER" id="PTHR30329:SF21">
    <property type="entry name" value="LIPOPROTEIN YIAD-RELATED"/>
    <property type="match status" value="1"/>
</dbReference>
<proteinExistence type="predicted"/>
<organism evidence="8 9">
    <name type="scientific">Streptomonospora mangrovi</name>
    <dbReference type="NCBI Taxonomy" id="2883123"/>
    <lineage>
        <taxon>Bacteria</taxon>
        <taxon>Bacillati</taxon>
        <taxon>Actinomycetota</taxon>
        <taxon>Actinomycetes</taxon>
        <taxon>Streptosporangiales</taxon>
        <taxon>Nocardiopsidaceae</taxon>
        <taxon>Streptomonospora</taxon>
    </lineage>
</organism>
<feature type="compositionally biased region" description="Acidic residues" evidence="5">
    <location>
        <begin position="162"/>
        <end position="171"/>
    </location>
</feature>
<sequence length="191" mass="19692">MSPLRGGAAALAAALVLATGAPAAAEPGPEDVTAADREAAVQPINLETAVQAIDLENSITPLETEEVQGGTTTVTVAADVLFEFDEATLTDNAQGELADIAERLRGASGTVEVVGHSDGLGDASYNQELSERRAEAVRDALLEELGGDAPDIEASGRGAEEPVAEETDAEGNDLPWGRAQNRRVEIVFEGS</sequence>
<dbReference type="EMBL" id="JAJAQC010000014">
    <property type="protein sequence ID" value="MDA0564673.1"/>
    <property type="molecule type" value="Genomic_DNA"/>
</dbReference>
<evidence type="ECO:0000256" key="2">
    <source>
        <dbReference type="ARBA" id="ARBA00023136"/>
    </source>
</evidence>
<dbReference type="InterPro" id="IPR006665">
    <property type="entry name" value="OmpA-like"/>
</dbReference>
<evidence type="ECO:0000256" key="5">
    <source>
        <dbReference type="SAM" id="MobiDB-lite"/>
    </source>
</evidence>
<accession>A0A9X3SDD2</accession>
<name>A0A9X3SDD2_9ACTN</name>
<feature type="signal peptide" evidence="6">
    <location>
        <begin position="1"/>
        <end position="25"/>
    </location>
</feature>
<evidence type="ECO:0000259" key="7">
    <source>
        <dbReference type="PROSITE" id="PS51123"/>
    </source>
</evidence>
<dbReference type="SUPFAM" id="SSF103088">
    <property type="entry name" value="OmpA-like"/>
    <property type="match status" value="1"/>
</dbReference>
<dbReference type="RefSeq" id="WP_270071954.1">
    <property type="nucleotide sequence ID" value="NZ_JAJAQC010000014.1"/>
</dbReference>
<dbReference type="Gene3D" id="3.30.1330.60">
    <property type="entry name" value="OmpA-like domain"/>
    <property type="match status" value="1"/>
</dbReference>
<feature type="chain" id="PRO_5040847643" evidence="6">
    <location>
        <begin position="26"/>
        <end position="191"/>
    </location>
</feature>
<dbReference type="PANTHER" id="PTHR30329">
    <property type="entry name" value="STATOR ELEMENT OF FLAGELLAR MOTOR COMPLEX"/>
    <property type="match status" value="1"/>
</dbReference>
<evidence type="ECO:0000256" key="6">
    <source>
        <dbReference type="SAM" id="SignalP"/>
    </source>
</evidence>
<gene>
    <name evidence="8" type="ORF">LG943_10085</name>
</gene>
<keyword evidence="6" id="KW-0732">Signal</keyword>
<feature type="region of interest" description="Disordered" evidence="5">
    <location>
        <begin position="146"/>
        <end position="175"/>
    </location>
</feature>
<keyword evidence="2 4" id="KW-0472">Membrane</keyword>
<protein>
    <submittedName>
        <fullName evidence="8">OmpA family protein</fullName>
    </submittedName>
</protein>
<reference evidence="8" key="1">
    <citation type="submission" date="2021-10" db="EMBL/GenBank/DDBJ databases">
        <title>Streptomonospora sp. nov., isolated from mangrove soil.</title>
        <authorList>
            <person name="Chen X."/>
            <person name="Ge X."/>
            <person name="Liu W."/>
        </authorList>
    </citation>
    <scope>NUCLEOTIDE SEQUENCE</scope>
    <source>
        <strain evidence="8">S1-112</strain>
    </source>
</reference>
<evidence type="ECO:0000313" key="9">
    <source>
        <dbReference type="Proteomes" id="UP001140076"/>
    </source>
</evidence>
<dbReference type="Pfam" id="PF00691">
    <property type="entry name" value="OmpA"/>
    <property type="match status" value="1"/>
</dbReference>
<comment type="subcellular location">
    <subcellularLocation>
        <location evidence="1">Cell outer membrane</location>
    </subcellularLocation>
</comment>